<proteinExistence type="predicted"/>
<sequence length="65" mass="6912">MADAHVDAMLTLQGPHPLDTAPESQQLPAYAASGWDVQGDERIAGGKSDLRATVEYALNYPVLTS</sequence>
<protein>
    <submittedName>
        <fullName evidence="2">Uncharacterized protein</fullName>
    </submittedName>
</protein>
<evidence type="ECO:0000256" key="1">
    <source>
        <dbReference type="SAM" id="MobiDB-lite"/>
    </source>
</evidence>
<evidence type="ECO:0000313" key="2">
    <source>
        <dbReference type="EMBL" id="GAA4019958.1"/>
    </source>
</evidence>
<dbReference type="Proteomes" id="UP001500567">
    <property type="component" value="Unassembled WGS sequence"/>
</dbReference>
<feature type="region of interest" description="Disordered" evidence="1">
    <location>
        <begin position="1"/>
        <end position="24"/>
    </location>
</feature>
<accession>A0ABP7T242</accession>
<reference evidence="3" key="1">
    <citation type="journal article" date="2019" name="Int. J. Syst. Evol. Microbiol.">
        <title>The Global Catalogue of Microorganisms (GCM) 10K type strain sequencing project: providing services to taxonomists for standard genome sequencing and annotation.</title>
        <authorList>
            <consortium name="The Broad Institute Genomics Platform"/>
            <consortium name="The Broad Institute Genome Sequencing Center for Infectious Disease"/>
            <person name="Wu L."/>
            <person name="Ma J."/>
        </authorList>
    </citation>
    <scope>NUCLEOTIDE SEQUENCE [LARGE SCALE GENOMIC DNA]</scope>
    <source>
        <strain evidence="3">JCM 17224</strain>
    </source>
</reference>
<comment type="caution">
    <text evidence="2">The sequence shown here is derived from an EMBL/GenBank/DDBJ whole genome shotgun (WGS) entry which is preliminary data.</text>
</comment>
<organism evidence="2 3">
    <name type="scientific">Hymenobacter fastidiosus</name>
    <dbReference type="NCBI Taxonomy" id="486264"/>
    <lineage>
        <taxon>Bacteria</taxon>
        <taxon>Pseudomonadati</taxon>
        <taxon>Bacteroidota</taxon>
        <taxon>Cytophagia</taxon>
        <taxon>Cytophagales</taxon>
        <taxon>Hymenobacteraceae</taxon>
        <taxon>Hymenobacter</taxon>
    </lineage>
</organism>
<gene>
    <name evidence="2" type="ORF">GCM10022408_37610</name>
</gene>
<name>A0ABP7T242_9BACT</name>
<keyword evidence="3" id="KW-1185">Reference proteome</keyword>
<evidence type="ECO:0000313" key="3">
    <source>
        <dbReference type="Proteomes" id="UP001500567"/>
    </source>
</evidence>
<dbReference type="EMBL" id="BAABDJ010000041">
    <property type="protein sequence ID" value="GAA4019958.1"/>
    <property type="molecule type" value="Genomic_DNA"/>
</dbReference>